<dbReference type="InterPro" id="IPR003787">
    <property type="entry name" value="Sulphur_relay_DsrE/F-like"/>
</dbReference>
<accession>A0A8J7YLA4</accession>
<protein>
    <submittedName>
        <fullName evidence="1">DsrE family protein</fullName>
    </submittedName>
</protein>
<evidence type="ECO:0000313" key="3">
    <source>
        <dbReference type="Proteomes" id="UP000716004"/>
    </source>
</evidence>
<dbReference type="Gene3D" id="3.40.1260.10">
    <property type="entry name" value="DsrEFH-like"/>
    <property type="match status" value="1"/>
</dbReference>
<sequence length="127" mass="13793">MAISIILGSNHLERLEFAAMTAFLASTMGEDVEIFATMDAVKAFCKTPSVLCEAESAKRIAEKENGGKYVDYLKKAKNGGKLRLTACSMASSLFGLKKEDFTELVDGIGGLTSFLDSSEGRRLIDIW</sequence>
<evidence type="ECO:0000313" key="2">
    <source>
        <dbReference type="EMBL" id="MBX8644347.1"/>
    </source>
</evidence>
<dbReference type="Pfam" id="PF02635">
    <property type="entry name" value="DsrE"/>
    <property type="match status" value="1"/>
</dbReference>
<proteinExistence type="predicted"/>
<comment type="caution">
    <text evidence="1">The sequence shown here is derived from an EMBL/GenBank/DDBJ whole genome shotgun (WGS) entry which is preliminary data.</text>
</comment>
<organism evidence="1 3">
    <name type="scientific">Candidatus Sysuiplasma superficiale</name>
    <dbReference type="NCBI Taxonomy" id="2823368"/>
    <lineage>
        <taxon>Archaea</taxon>
        <taxon>Methanobacteriati</taxon>
        <taxon>Thermoplasmatota</taxon>
        <taxon>Thermoplasmata</taxon>
        <taxon>Candidatus Sysuiplasmatales</taxon>
        <taxon>Candidatus Sysuiplasmataceae</taxon>
        <taxon>Candidatus Sysuiplasma</taxon>
    </lineage>
</organism>
<dbReference type="Proteomes" id="UP000716004">
    <property type="component" value="Unassembled WGS sequence"/>
</dbReference>
<reference evidence="1" key="1">
    <citation type="submission" date="2021-04" db="EMBL/GenBank/DDBJ databases">
        <title>Genomic insights into ecological role and evolution of a novel Thermoplasmata order Candidatus Sysuiplasmatales.</title>
        <authorList>
            <person name="Yuan Y."/>
        </authorList>
    </citation>
    <scope>NUCLEOTIDE SEQUENCE</scope>
    <source>
        <strain evidence="2">TUT19-bin139</strain>
        <strain evidence="1">YP2-bin.285</strain>
    </source>
</reference>
<dbReference type="PANTHER" id="PTHR34655">
    <property type="entry name" value="CONSERVED WITHIN P. AEROPHILUM"/>
    <property type="match status" value="1"/>
</dbReference>
<dbReference type="SUPFAM" id="SSF75169">
    <property type="entry name" value="DsrEFH-like"/>
    <property type="match status" value="1"/>
</dbReference>
<name>A0A8J7YLA4_9ARCH</name>
<dbReference type="PANTHER" id="PTHR34655:SF1">
    <property type="match status" value="1"/>
</dbReference>
<dbReference type="InterPro" id="IPR027396">
    <property type="entry name" value="DsrEFH-like"/>
</dbReference>
<dbReference type="EMBL" id="JAGVSJ010000034">
    <property type="protein sequence ID" value="MBX8632544.1"/>
    <property type="molecule type" value="Genomic_DNA"/>
</dbReference>
<dbReference type="EMBL" id="JAHEAC010000055">
    <property type="protein sequence ID" value="MBX8644347.1"/>
    <property type="molecule type" value="Genomic_DNA"/>
</dbReference>
<dbReference type="Proteomes" id="UP000750197">
    <property type="component" value="Unassembled WGS sequence"/>
</dbReference>
<dbReference type="AlphaFoldDB" id="A0A8J7YLA4"/>
<gene>
    <name evidence="1" type="ORF">J9259_08550</name>
    <name evidence="2" type="ORF">KIY12_06480</name>
</gene>
<evidence type="ECO:0000313" key="1">
    <source>
        <dbReference type="EMBL" id="MBX8632544.1"/>
    </source>
</evidence>